<accession>A0A5A7TK66</accession>
<evidence type="ECO:0000313" key="2">
    <source>
        <dbReference type="Proteomes" id="UP000321393"/>
    </source>
</evidence>
<dbReference type="Proteomes" id="UP000321393">
    <property type="component" value="Unassembled WGS sequence"/>
</dbReference>
<dbReference type="AlphaFoldDB" id="A0A5A7TK66"/>
<reference evidence="1 2" key="1">
    <citation type="submission" date="2019-08" db="EMBL/GenBank/DDBJ databases">
        <title>Draft genome sequences of two oriental melons (Cucumis melo L. var makuwa).</title>
        <authorList>
            <person name="Kwon S.-Y."/>
        </authorList>
    </citation>
    <scope>NUCLEOTIDE SEQUENCE [LARGE SCALE GENOMIC DNA]</scope>
    <source>
        <strain evidence="2">cv. SW 3</strain>
        <tissue evidence="1">Leaf</tissue>
    </source>
</reference>
<sequence length="182" mass="20701">MSQGLGSVSGLELLRPEFCSSYASLSFSQIKWKLNNPWIVTIVFRPKTPIHFWFTRLQADKAAIKAMPVNQVDRIAYLVTRKRPKGKKRIEKKDGCGCSSSFSSLIPFFLSCFREIEEGRRPNLFLYFMDYDKKWGTREGKSSRISFSILEEDIVAFSSSYASSIDRSDLAAMINKATAISI</sequence>
<organism evidence="1 2">
    <name type="scientific">Cucumis melo var. makuwa</name>
    <name type="common">Oriental melon</name>
    <dbReference type="NCBI Taxonomy" id="1194695"/>
    <lineage>
        <taxon>Eukaryota</taxon>
        <taxon>Viridiplantae</taxon>
        <taxon>Streptophyta</taxon>
        <taxon>Embryophyta</taxon>
        <taxon>Tracheophyta</taxon>
        <taxon>Spermatophyta</taxon>
        <taxon>Magnoliopsida</taxon>
        <taxon>eudicotyledons</taxon>
        <taxon>Gunneridae</taxon>
        <taxon>Pentapetalae</taxon>
        <taxon>rosids</taxon>
        <taxon>fabids</taxon>
        <taxon>Cucurbitales</taxon>
        <taxon>Cucurbitaceae</taxon>
        <taxon>Benincaseae</taxon>
        <taxon>Cucumis</taxon>
    </lineage>
</organism>
<protein>
    <submittedName>
        <fullName evidence="1">Uncharacterized protein</fullName>
    </submittedName>
</protein>
<dbReference type="EMBL" id="SSTE01016125">
    <property type="protein sequence ID" value="KAA0042346.1"/>
    <property type="molecule type" value="Genomic_DNA"/>
</dbReference>
<gene>
    <name evidence="1" type="ORF">E6C27_scaffold795G00440</name>
</gene>
<comment type="caution">
    <text evidence="1">The sequence shown here is derived from an EMBL/GenBank/DDBJ whole genome shotgun (WGS) entry which is preliminary data.</text>
</comment>
<name>A0A5A7TK66_CUCMM</name>
<evidence type="ECO:0000313" key="1">
    <source>
        <dbReference type="EMBL" id="KAA0042346.1"/>
    </source>
</evidence>
<proteinExistence type="predicted"/>
<dbReference type="OrthoDB" id="2686308at2759"/>